<dbReference type="AlphaFoldDB" id="A0A5K1UPJ1"/>
<feature type="transmembrane region" description="Helical" evidence="1">
    <location>
        <begin position="151"/>
        <end position="172"/>
    </location>
</feature>
<dbReference type="EMBL" id="BDEQ01000001">
    <property type="protein sequence ID" value="GAT97161.1"/>
    <property type="molecule type" value="Genomic_DNA"/>
</dbReference>
<dbReference type="Gene3D" id="2.70.130.10">
    <property type="entry name" value="Mannose-6-phosphate receptor binding domain"/>
    <property type="match status" value="1"/>
</dbReference>
<dbReference type="GO" id="GO:0012505">
    <property type="term" value="C:endomembrane system"/>
    <property type="evidence" value="ECO:0007669"/>
    <property type="project" value="UniProtKB-ARBA"/>
</dbReference>
<dbReference type="PANTHER" id="PTHR15071">
    <property type="entry name" value="MANNOSE-6-PHOSPHATE RECEPTOR FAMILY MEMBER"/>
    <property type="match status" value="1"/>
</dbReference>
<accession>A0A5K1UPJ1</accession>
<keyword evidence="1" id="KW-0472">Membrane</keyword>
<organism evidence="2 3">
    <name type="scientific">Entamoeba histolytica</name>
    <dbReference type="NCBI Taxonomy" id="5759"/>
    <lineage>
        <taxon>Eukaryota</taxon>
        <taxon>Amoebozoa</taxon>
        <taxon>Evosea</taxon>
        <taxon>Archamoebae</taxon>
        <taxon>Mastigamoebida</taxon>
        <taxon>Entamoebidae</taxon>
        <taxon>Entamoeba</taxon>
    </lineage>
</organism>
<dbReference type="VEuPathDB" id="AmoebaDB:EHI_161980"/>
<evidence type="ECO:0000313" key="2">
    <source>
        <dbReference type="EMBL" id="GAT97161.1"/>
    </source>
</evidence>
<dbReference type="VEuPathDB" id="AmoebaDB:KM1_226950"/>
<evidence type="ECO:0008006" key="4">
    <source>
        <dbReference type="Google" id="ProtNLM"/>
    </source>
</evidence>
<dbReference type="VEuPathDB" id="AmoebaDB:EHI5A_177020"/>
<dbReference type="VEuPathDB" id="AmoebaDB:EHI8A_154460"/>
<proteinExistence type="predicted"/>
<dbReference type="VEuPathDB" id="AmoebaDB:EHI7A_139320"/>
<sequence length="213" mass="23690">MLFLLFVSIVCAVKIPKCSIDGNSIYSYIPYSKVTASSGDNQYVVQICSSLPEFDNGINGVAKIENVYYYIANVETQKISTDVLKKTITYQYTGESCGKENFKTTVVTRCGQTQAAVVTQPDHCTINFDVITPAMCKFDPKTVVTNKFLVILRYLFAVIVIGVIVGAIFNYFKTKQLSTEIIPFYSLWATIFGGFSDIILILINNGRASVPRF</sequence>
<reference evidence="2 3" key="1">
    <citation type="submission" date="2016-05" db="EMBL/GenBank/DDBJ databases">
        <title>First whole genome sequencing of Entamoeba histolytica HM1:IMSS-clone-6.</title>
        <authorList>
            <person name="Mukherjee Avik.K."/>
            <person name="Izumyama S."/>
            <person name="Nakada-Tsukui K."/>
            <person name="Nozaki T."/>
        </authorList>
    </citation>
    <scope>NUCLEOTIDE SEQUENCE [LARGE SCALE GENOMIC DNA]</scope>
    <source>
        <strain evidence="2 3">HM1:IMSS clone 6</strain>
    </source>
</reference>
<evidence type="ECO:0000256" key="1">
    <source>
        <dbReference type="SAM" id="Phobius"/>
    </source>
</evidence>
<dbReference type="PANTHER" id="PTHR15071:SF36">
    <property type="entry name" value="MRH DOMAIN-CONTAINING PROTEIN"/>
    <property type="match status" value="1"/>
</dbReference>
<feature type="transmembrane region" description="Helical" evidence="1">
    <location>
        <begin position="184"/>
        <end position="203"/>
    </location>
</feature>
<evidence type="ECO:0000313" key="3">
    <source>
        <dbReference type="Proteomes" id="UP000078387"/>
    </source>
</evidence>
<name>A0A5K1UPJ1_ENTHI</name>
<dbReference type="OMA" id="YVIQICS"/>
<dbReference type="InterPro" id="IPR009011">
    <property type="entry name" value="Man6P_isomerase_rcpt-bd_dom_sf"/>
</dbReference>
<keyword evidence="1" id="KW-0812">Transmembrane</keyword>
<comment type="caution">
    <text evidence="2">The sequence shown here is derived from an EMBL/GenBank/DDBJ whole genome shotgun (WGS) entry which is preliminary data.</text>
</comment>
<dbReference type="SUPFAM" id="SSF50911">
    <property type="entry name" value="Mannose 6-phosphate receptor domain"/>
    <property type="match status" value="1"/>
</dbReference>
<gene>
    <name evidence="2" type="ORF">CL6EHI_161980</name>
</gene>
<protein>
    <recommendedName>
        <fullName evidence="4">MRH domain-containing protein</fullName>
    </recommendedName>
</protein>
<dbReference type="Proteomes" id="UP000078387">
    <property type="component" value="Unassembled WGS sequence"/>
</dbReference>
<keyword evidence="1" id="KW-1133">Transmembrane helix</keyword>